<organism evidence="1 2">
    <name type="scientific">Lentilactobacillus terminaliae</name>
    <dbReference type="NCBI Taxonomy" id="3003483"/>
    <lineage>
        <taxon>Bacteria</taxon>
        <taxon>Bacillati</taxon>
        <taxon>Bacillota</taxon>
        <taxon>Bacilli</taxon>
        <taxon>Lactobacillales</taxon>
        <taxon>Lactobacillaceae</taxon>
        <taxon>Lentilactobacillus</taxon>
    </lineage>
</organism>
<dbReference type="EMBL" id="CP168151">
    <property type="protein sequence ID" value="XFD39263.1"/>
    <property type="molecule type" value="Genomic_DNA"/>
</dbReference>
<gene>
    <name evidence="1" type="ORF">O0236_007440</name>
</gene>
<evidence type="ECO:0000313" key="2">
    <source>
        <dbReference type="Proteomes" id="UP001149860"/>
    </source>
</evidence>
<name>A0ACD5DCZ9_9LACO</name>
<proteinExistence type="predicted"/>
<accession>A0ACD5DCZ9</accession>
<dbReference type="Proteomes" id="UP001149860">
    <property type="component" value="Chromosome"/>
</dbReference>
<sequence>MERLEEIAGEITKAELEIGDLQRALDNRKEHLNTLNRELVVEMGHATEADTDNYHFKRSIPNPSKQSAYKVSSAVRKEEQERQIAWLKANHPQLIEEQEKVNNKPIRELLADGSFQIADNGKVVDENGEIIPGVFGELKPEKVNVKVLAH</sequence>
<reference evidence="1" key="1">
    <citation type="submission" date="2024-08" db="EMBL/GenBank/DDBJ databases">
        <title>Lentilactobacillus sp. nov., isolated from tree bark.</title>
        <authorList>
            <person name="Phuengjayaem S."/>
            <person name="Tanasupawat S."/>
        </authorList>
    </citation>
    <scope>NUCLEOTIDE SEQUENCE</scope>
    <source>
        <strain evidence="1">SPB1-3</strain>
    </source>
</reference>
<protein>
    <submittedName>
        <fullName evidence="1">Uncharacterized protein</fullName>
    </submittedName>
</protein>
<evidence type="ECO:0000313" key="1">
    <source>
        <dbReference type="EMBL" id="XFD39263.1"/>
    </source>
</evidence>
<keyword evidence="2" id="KW-1185">Reference proteome</keyword>